<gene>
    <name evidence="1" type="ORF">J2Z69_001065</name>
</gene>
<organism evidence="1 2">
    <name type="scientific">Paenibacillus shirakamiensis</name>
    <dbReference type="NCBI Taxonomy" id="1265935"/>
    <lineage>
        <taxon>Bacteria</taxon>
        <taxon>Bacillati</taxon>
        <taxon>Bacillota</taxon>
        <taxon>Bacilli</taxon>
        <taxon>Bacillales</taxon>
        <taxon>Paenibacillaceae</taxon>
        <taxon>Paenibacillus</taxon>
    </lineage>
</organism>
<accession>A0ABS4JEA3</accession>
<proteinExistence type="predicted"/>
<evidence type="ECO:0000313" key="2">
    <source>
        <dbReference type="Proteomes" id="UP001519288"/>
    </source>
</evidence>
<sequence>MMKTKLSLGRKPFNEFWMNCMLNQAFSIAVSEEASYKDAAYLNIYRYYPWEAATDKDFRYPTIDALYYMDDPARFPLSQVIQTIEPGTFHNPENLLEEIRTTLDHGRNLSINVDLYDWLPGSLAWKRFHWYHYSLINGYDKERGVFYVIDDTLAGYEEYEIPEERLIKAYTHSEYNVNPSYDGPAYYVYNLQDSIQPYELKLTEVLDNAERLARELRKFSMVGMWNVDADPEKRQAHLTYGLVGVNIICNRHIANTLLFQSLREKGLIDESLYASLSEQVEWVKDGWNVVKDRFITGDFVRDRELAYAEELLAKERAFWITLLEGA</sequence>
<comment type="caution">
    <text evidence="1">The sequence shown here is derived from an EMBL/GenBank/DDBJ whole genome shotgun (WGS) entry which is preliminary data.</text>
</comment>
<evidence type="ECO:0000313" key="1">
    <source>
        <dbReference type="EMBL" id="MBP2000046.1"/>
    </source>
</evidence>
<reference evidence="1 2" key="1">
    <citation type="submission" date="2021-03" db="EMBL/GenBank/DDBJ databases">
        <title>Genomic Encyclopedia of Type Strains, Phase IV (KMG-IV): sequencing the most valuable type-strain genomes for metagenomic binning, comparative biology and taxonomic classification.</title>
        <authorList>
            <person name="Goeker M."/>
        </authorList>
    </citation>
    <scope>NUCLEOTIDE SEQUENCE [LARGE SCALE GENOMIC DNA]</scope>
    <source>
        <strain evidence="1 2">DSM 26806</strain>
    </source>
</reference>
<dbReference type="EMBL" id="JAGGLD010000001">
    <property type="protein sequence ID" value="MBP2000046.1"/>
    <property type="molecule type" value="Genomic_DNA"/>
</dbReference>
<evidence type="ECO:0008006" key="3">
    <source>
        <dbReference type="Google" id="ProtNLM"/>
    </source>
</evidence>
<protein>
    <recommendedName>
        <fullName evidence="3">Butirosin biosynthesis protein H N-terminal domain-containing protein</fullName>
    </recommendedName>
</protein>
<name>A0ABS4JEA3_9BACL</name>
<keyword evidence="2" id="KW-1185">Reference proteome</keyword>
<dbReference type="Proteomes" id="UP001519288">
    <property type="component" value="Unassembled WGS sequence"/>
</dbReference>